<gene>
    <name evidence="6" type="ORF">WJX72_011776</name>
</gene>
<feature type="binding site" evidence="3">
    <location>
        <position position="227"/>
    </location>
    <ligand>
        <name>a divalent metal cation</name>
        <dbReference type="ChEBI" id="CHEBI:60240"/>
    </ligand>
</feature>
<accession>A0AAW1QCJ0</accession>
<dbReference type="Gene3D" id="3.40.50.720">
    <property type="entry name" value="NAD(P)-binding Rossmann-like Domain"/>
    <property type="match status" value="1"/>
</dbReference>
<dbReference type="GO" id="GO:0006108">
    <property type="term" value="P:malate metabolic process"/>
    <property type="evidence" value="ECO:0007669"/>
    <property type="project" value="TreeGrafter"/>
</dbReference>
<dbReference type="SMART" id="SM01274">
    <property type="entry name" value="malic"/>
    <property type="match status" value="1"/>
</dbReference>
<dbReference type="SUPFAM" id="SSF53223">
    <property type="entry name" value="Aminoacid dehydrogenase-like, N-terminal domain"/>
    <property type="match status" value="1"/>
</dbReference>
<dbReference type="PANTHER" id="PTHR23406">
    <property type="entry name" value="MALIC ENZYME-RELATED"/>
    <property type="match status" value="1"/>
</dbReference>
<proteinExistence type="inferred from homology"/>
<keyword evidence="3" id="KW-0479">Metal-binding</keyword>
<dbReference type="GO" id="GO:0051287">
    <property type="term" value="F:NAD binding"/>
    <property type="evidence" value="ECO:0007669"/>
    <property type="project" value="InterPro"/>
</dbReference>
<dbReference type="Proteomes" id="UP001489004">
    <property type="component" value="Unassembled WGS sequence"/>
</dbReference>
<evidence type="ECO:0000259" key="4">
    <source>
        <dbReference type="SMART" id="SM00919"/>
    </source>
</evidence>
<dbReference type="InterPro" id="IPR012302">
    <property type="entry name" value="Malic_NAD-bd"/>
</dbReference>
<dbReference type="PRINTS" id="PR00072">
    <property type="entry name" value="MALOXRDTASE"/>
</dbReference>
<dbReference type="InterPro" id="IPR036291">
    <property type="entry name" value="NAD(P)-bd_dom_sf"/>
</dbReference>
<keyword evidence="7" id="KW-1185">Reference proteome</keyword>
<comment type="caution">
    <text evidence="6">The sequence shown here is derived from an EMBL/GenBank/DDBJ whole genome shotgun (WGS) entry which is preliminary data.</text>
</comment>
<comment type="cofactor">
    <cofactor evidence="3">
        <name>Mg(2+)</name>
        <dbReference type="ChEBI" id="CHEBI:18420"/>
    </cofactor>
    <cofactor evidence="3">
        <name>Mn(2+)</name>
        <dbReference type="ChEBI" id="CHEBI:29035"/>
    </cofactor>
    <text evidence="3">Divalent metal cations. Prefers magnesium or manganese.</text>
</comment>
<dbReference type="SMART" id="SM00919">
    <property type="entry name" value="Malic_M"/>
    <property type="match status" value="1"/>
</dbReference>
<feature type="binding site" evidence="3">
    <location>
        <position position="228"/>
    </location>
    <ligand>
        <name>a divalent metal cation</name>
        <dbReference type="ChEBI" id="CHEBI:60240"/>
    </ligand>
</feature>
<evidence type="ECO:0000313" key="6">
    <source>
        <dbReference type="EMBL" id="KAK9818384.1"/>
    </source>
</evidence>
<sequence>MRNPKYNKGLAFSDMERDRLYLRGLLPPAILSQEVQAERALINLRSKTSDLDKHTYLASLQERNERLFYHVVSQNIAELLPIIHMPTVSLYCQKYGLMFRSLPRGLFISIADKGRVFSILKNWPERRVKAICLTDGERVGGLGDLGVNAIGVPISKLALYTACGGIPPSMCLPVCIDAGTDNEMLLNSQFYVGGKHKRVRGDEYLELVDEFLTAARRRFGNAIIHFEDMNYDNLTKLISRYRGTFPCFSDDVQGTAAVVLAGIKAAQPLTGKSLDEHTYLFVGEGPAGSAIAELLAEAIVRRKPRSGDTIIDSRKRMYMVDSKGLVCRSRGDSDTLEGHKLPYCHAAPNCPDLLTAVQTLKPSVLVGISSSTPAFPFTQQVCEAMAAAHNRPIILPLSQPGAEVTPEDAYGWTNGRVVFADRDRRTDAGPVVLANGQRFYPGSCQTAYSFPGIGLGVIASRATKLRDEMFIAAAESLAKLVTDEDRGRGSIYPPMSQIKQISACVARAVMQKAYDAGVATELPRPHDLLETAQSIMYSPSYRRYR</sequence>
<dbReference type="Gene3D" id="3.40.50.10380">
    <property type="entry name" value="Malic enzyme, N-terminal domain"/>
    <property type="match status" value="1"/>
</dbReference>
<feature type="binding site" evidence="2">
    <location>
        <position position="138"/>
    </location>
    <ligand>
        <name>(S)-malate</name>
        <dbReference type="ChEBI" id="CHEBI:15589"/>
    </ligand>
</feature>
<dbReference type="PIRSF" id="PIRSF000106">
    <property type="entry name" value="ME"/>
    <property type="match status" value="1"/>
</dbReference>
<dbReference type="Pfam" id="PF03949">
    <property type="entry name" value="Malic_M"/>
    <property type="match status" value="1"/>
</dbReference>
<reference evidence="6 7" key="1">
    <citation type="journal article" date="2024" name="Nat. Commun.">
        <title>Phylogenomics reveals the evolutionary origins of lichenization in chlorophyte algae.</title>
        <authorList>
            <person name="Puginier C."/>
            <person name="Libourel C."/>
            <person name="Otte J."/>
            <person name="Skaloud P."/>
            <person name="Haon M."/>
            <person name="Grisel S."/>
            <person name="Petersen M."/>
            <person name="Berrin J.G."/>
            <person name="Delaux P.M."/>
            <person name="Dal Grande F."/>
            <person name="Keller J."/>
        </authorList>
    </citation>
    <scope>NUCLEOTIDE SEQUENCE [LARGE SCALE GENOMIC DNA]</scope>
    <source>
        <strain evidence="6 7">SAG 2043</strain>
    </source>
</reference>
<dbReference type="SUPFAM" id="SSF51735">
    <property type="entry name" value="NAD(P)-binding Rossmann-fold domains"/>
    <property type="match status" value="1"/>
</dbReference>
<dbReference type="NCBIfam" id="NF010052">
    <property type="entry name" value="PRK13529.1"/>
    <property type="match status" value="1"/>
</dbReference>
<dbReference type="InterPro" id="IPR001891">
    <property type="entry name" value="Malic_OxRdtase"/>
</dbReference>
<dbReference type="Pfam" id="PF00390">
    <property type="entry name" value="malic"/>
    <property type="match status" value="1"/>
</dbReference>
<evidence type="ECO:0000313" key="7">
    <source>
        <dbReference type="Proteomes" id="UP001489004"/>
    </source>
</evidence>
<evidence type="ECO:0000256" key="2">
    <source>
        <dbReference type="PIRSR" id="PIRSR000106-2"/>
    </source>
</evidence>
<feature type="domain" description="Malic enzyme N-terminal" evidence="5">
    <location>
        <begin position="61"/>
        <end position="242"/>
    </location>
</feature>
<evidence type="ECO:0000256" key="3">
    <source>
        <dbReference type="PIRSR" id="PIRSR000106-3"/>
    </source>
</evidence>
<evidence type="ECO:0000256" key="1">
    <source>
        <dbReference type="ARBA" id="ARBA00008785"/>
    </source>
</evidence>
<organism evidence="6 7">
    <name type="scientific">[Myrmecia] bisecta</name>
    <dbReference type="NCBI Taxonomy" id="41462"/>
    <lineage>
        <taxon>Eukaryota</taxon>
        <taxon>Viridiplantae</taxon>
        <taxon>Chlorophyta</taxon>
        <taxon>core chlorophytes</taxon>
        <taxon>Trebouxiophyceae</taxon>
        <taxon>Trebouxiales</taxon>
        <taxon>Trebouxiaceae</taxon>
        <taxon>Myrmecia</taxon>
    </lineage>
</organism>
<dbReference type="EMBL" id="JALJOR010000004">
    <property type="protein sequence ID" value="KAK9818384.1"/>
    <property type="molecule type" value="Genomic_DNA"/>
</dbReference>
<dbReference type="GO" id="GO:0009507">
    <property type="term" value="C:chloroplast"/>
    <property type="evidence" value="ECO:0007669"/>
    <property type="project" value="TreeGrafter"/>
</dbReference>
<feature type="domain" description="Malic enzyme NAD-binding" evidence="4">
    <location>
        <begin position="252"/>
        <end position="514"/>
    </location>
</feature>
<dbReference type="InterPro" id="IPR046346">
    <property type="entry name" value="Aminoacid_DH-like_N_sf"/>
</dbReference>
<dbReference type="InterPro" id="IPR012301">
    <property type="entry name" value="Malic_N_dom"/>
</dbReference>
<comment type="similarity">
    <text evidence="1">Belongs to the malic enzymes family.</text>
</comment>
<feature type="binding site" evidence="3">
    <location>
        <position position="251"/>
    </location>
    <ligand>
        <name>a divalent metal cation</name>
        <dbReference type="ChEBI" id="CHEBI:60240"/>
    </ligand>
</feature>
<dbReference type="GO" id="GO:0046872">
    <property type="term" value="F:metal ion binding"/>
    <property type="evidence" value="ECO:0007669"/>
    <property type="project" value="UniProtKB-KW"/>
</dbReference>
<evidence type="ECO:0000259" key="5">
    <source>
        <dbReference type="SMART" id="SM01274"/>
    </source>
</evidence>
<evidence type="ECO:0008006" key="8">
    <source>
        <dbReference type="Google" id="ProtNLM"/>
    </source>
</evidence>
<dbReference type="PANTHER" id="PTHR23406:SF90">
    <property type="entry name" value="MALIC ENZYME-RELATED"/>
    <property type="match status" value="1"/>
</dbReference>
<dbReference type="GO" id="GO:0004473">
    <property type="term" value="F:malate dehydrogenase (decarboxylating) (NADP+) activity"/>
    <property type="evidence" value="ECO:0007669"/>
    <property type="project" value="TreeGrafter"/>
</dbReference>
<dbReference type="AlphaFoldDB" id="A0AAW1QCJ0"/>
<protein>
    <recommendedName>
        <fullName evidence="8">Malic enzyme</fullName>
    </recommendedName>
</protein>
<dbReference type="InterPro" id="IPR037062">
    <property type="entry name" value="Malic_N_dom_sf"/>
</dbReference>
<name>A0AAW1QCJ0_9CHLO</name>